<evidence type="ECO:0000313" key="1">
    <source>
        <dbReference type="EMBL" id="MDN3573629.1"/>
    </source>
</evidence>
<dbReference type="Proteomes" id="UP001244297">
    <property type="component" value="Unassembled WGS sequence"/>
</dbReference>
<dbReference type="EMBL" id="JAUFPT010000079">
    <property type="protein sequence ID" value="MDN3573629.1"/>
    <property type="molecule type" value="Genomic_DNA"/>
</dbReference>
<comment type="caution">
    <text evidence="1">The sequence shown here is derived from an EMBL/GenBank/DDBJ whole genome shotgun (WGS) entry which is preliminary data.</text>
</comment>
<dbReference type="RefSeq" id="WP_238293869.1">
    <property type="nucleotide sequence ID" value="NZ_BPQS01000082.1"/>
</dbReference>
<proteinExistence type="predicted"/>
<sequence length="148" mass="16687">MLPKTGEEIWIPLVHAGELLFPGSMERRDTNERGRIGGLLLVRDWVDKASGGPAPWLVRTGDLTHLRPVAEDMIRAADPTLTHSFRPWRHTGMTELGDAAPTDAQSRAINRHGSARTLPRYVRKTRRRIIAGAHERRLTRTDRADLSE</sequence>
<evidence type="ECO:0008006" key="3">
    <source>
        <dbReference type="Google" id="ProtNLM"/>
    </source>
</evidence>
<accession>A0ABT8AWD3</accession>
<keyword evidence="2" id="KW-1185">Reference proteome</keyword>
<reference evidence="2" key="1">
    <citation type="journal article" date="2019" name="Int. J. Syst. Evol. Microbiol.">
        <title>The Global Catalogue of Microorganisms (GCM) 10K type strain sequencing project: providing services to taxonomists for standard genome sequencing and annotation.</title>
        <authorList>
            <consortium name="The Broad Institute Genomics Platform"/>
            <consortium name="The Broad Institute Genome Sequencing Center for Infectious Disease"/>
            <person name="Wu L."/>
            <person name="Ma J."/>
        </authorList>
    </citation>
    <scope>NUCLEOTIDE SEQUENCE [LARGE SCALE GENOMIC DNA]</scope>
    <source>
        <strain evidence="2">CECT 7806</strain>
    </source>
</reference>
<name>A0ABT8AWD3_9HYPH</name>
<gene>
    <name evidence="1" type="ORF">QWZ18_23815</name>
</gene>
<organism evidence="1 2">
    <name type="scientific">Methylobacterium longum</name>
    <dbReference type="NCBI Taxonomy" id="767694"/>
    <lineage>
        <taxon>Bacteria</taxon>
        <taxon>Pseudomonadati</taxon>
        <taxon>Pseudomonadota</taxon>
        <taxon>Alphaproteobacteria</taxon>
        <taxon>Hyphomicrobiales</taxon>
        <taxon>Methylobacteriaceae</taxon>
        <taxon>Methylobacterium</taxon>
    </lineage>
</organism>
<protein>
    <recommendedName>
        <fullName evidence="3">Tyr recombinase domain-containing protein</fullName>
    </recommendedName>
</protein>
<evidence type="ECO:0000313" key="2">
    <source>
        <dbReference type="Proteomes" id="UP001244297"/>
    </source>
</evidence>